<sequence length="404" mass="43570">MHRPPSSPTSSPTPSNPARTSVAFADIVNLHRPSRVRVKTQNKGFHPTPSAAQPGSSRLHLHRRGSLGDPGSSNPRPGVGVFHPEAMPGDAATLLSPMLGKAPDECFGFHPTPSAAQSGSSRHNLHRSGFLGDPGSSNPRPGVGVLNLETMPGVEATSPSHMSGKASAECLGPSSPVPSSDAPNVPPSPPLVHFSNFTANSTCTFLETDVGIYKDRWRFSLIGFIAGKFPEILNGGPYHVHGQLMILKIMPEFFDFDTSDMVRMPIWIRFPNLPLQCWSPICLSKLASVIGKPLRLDTPTSSMTRLSYARVLVETDLLAELPKLINISLPNGVTMAQKVLYESLPRFSDTEAVEKQHPQEMPQGVSGFDPMSAEAAVMEDERITNSTRWGLGCLLSLPRLVRPG</sequence>
<gene>
    <name evidence="2" type="ORF">D5086_0000103290</name>
</gene>
<dbReference type="PANTHER" id="PTHR31286:SF168">
    <property type="entry name" value="DUF4283 DOMAIN-CONTAINING PROTEIN"/>
    <property type="match status" value="1"/>
</dbReference>
<name>A0A4U5QD92_POPAL</name>
<dbReference type="EMBL" id="RCHU01000296">
    <property type="protein sequence ID" value="TKS08448.1"/>
    <property type="molecule type" value="Genomic_DNA"/>
</dbReference>
<feature type="region of interest" description="Disordered" evidence="1">
    <location>
        <begin position="112"/>
        <end position="185"/>
    </location>
</feature>
<feature type="region of interest" description="Disordered" evidence="1">
    <location>
        <begin position="27"/>
        <end position="80"/>
    </location>
</feature>
<dbReference type="InterPro" id="IPR040256">
    <property type="entry name" value="At4g02000-like"/>
</dbReference>
<feature type="region of interest" description="Disordered" evidence="1">
    <location>
        <begin position="1"/>
        <end position="20"/>
    </location>
</feature>
<dbReference type="PANTHER" id="PTHR31286">
    <property type="entry name" value="GLYCINE-RICH CELL WALL STRUCTURAL PROTEIN 1.8-LIKE"/>
    <property type="match status" value="1"/>
</dbReference>
<dbReference type="STRING" id="43335.A0A4U5QD92"/>
<organism evidence="2">
    <name type="scientific">Populus alba</name>
    <name type="common">White poplar</name>
    <dbReference type="NCBI Taxonomy" id="43335"/>
    <lineage>
        <taxon>Eukaryota</taxon>
        <taxon>Viridiplantae</taxon>
        <taxon>Streptophyta</taxon>
        <taxon>Embryophyta</taxon>
        <taxon>Tracheophyta</taxon>
        <taxon>Spermatophyta</taxon>
        <taxon>Magnoliopsida</taxon>
        <taxon>eudicotyledons</taxon>
        <taxon>Gunneridae</taxon>
        <taxon>Pentapetalae</taxon>
        <taxon>rosids</taxon>
        <taxon>fabids</taxon>
        <taxon>Malpighiales</taxon>
        <taxon>Salicaceae</taxon>
        <taxon>Saliceae</taxon>
        <taxon>Populus</taxon>
    </lineage>
</organism>
<evidence type="ECO:0000313" key="2">
    <source>
        <dbReference type="EMBL" id="TKS08448.1"/>
    </source>
</evidence>
<comment type="caution">
    <text evidence="2">The sequence shown here is derived from an EMBL/GenBank/DDBJ whole genome shotgun (WGS) entry which is preliminary data.</text>
</comment>
<dbReference type="AlphaFoldDB" id="A0A4U5QD92"/>
<evidence type="ECO:0000256" key="1">
    <source>
        <dbReference type="SAM" id="MobiDB-lite"/>
    </source>
</evidence>
<accession>A0A4U5QD92</accession>
<proteinExistence type="predicted"/>
<reference evidence="2" key="1">
    <citation type="submission" date="2018-10" db="EMBL/GenBank/DDBJ databases">
        <title>Population genomic analysis revealed the cold adaptation of white poplar.</title>
        <authorList>
            <person name="Liu Y.-J."/>
        </authorList>
    </citation>
    <scope>NUCLEOTIDE SEQUENCE [LARGE SCALE GENOMIC DNA]</scope>
    <source>
        <strain evidence="2">PAL-ZL1</strain>
    </source>
</reference>
<protein>
    <submittedName>
        <fullName evidence="2">Uncharacterized protein</fullName>
    </submittedName>
</protein>